<name>M1E905_9BACT</name>
<proteinExistence type="predicted"/>
<dbReference type="PANTHER" id="PTHR33930">
    <property type="entry name" value="ALKYL HYDROPEROXIDE REDUCTASE AHPD"/>
    <property type="match status" value="1"/>
</dbReference>
<dbReference type="EMBL" id="CP002690">
    <property type="protein sequence ID" value="AEE15245.1"/>
    <property type="molecule type" value="Genomic_DNA"/>
</dbReference>
<dbReference type="eggNOG" id="COG0599">
    <property type="taxonomic scope" value="Bacteria"/>
</dbReference>
<sequence length="112" mass="12324">MDNPKEQLDTINKNLARFSKEWGKQSSAFFNLSKSIKAEGALSTKTKELIAVSLAVILKCEWCINSHVKAALDNGATKEEIMEAAWVSVLMGGGPALMYMQYVQNALDNLSK</sequence>
<dbReference type="SUPFAM" id="SSF69118">
    <property type="entry name" value="AhpD-like"/>
    <property type="match status" value="1"/>
</dbReference>
<gene>
    <name evidence="2" type="ORF">Thena_1635</name>
</gene>
<dbReference type="InterPro" id="IPR003779">
    <property type="entry name" value="CMD-like"/>
</dbReference>
<protein>
    <submittedName>
        <fullName evidence="2">Alkylhydroperoxidase like protein, AhpD family</fullName>
    </submittedName>
</protein>
<keyword evidence="2" id="KW-0575">Peroxidase</keyword>
<dbReference type="STRING" id="747365.Thena_1635"/>
<dbReference type="OrthoDB" id="9806086at2"/>
<dbReference type="GO" id="GO:0051920">
    <property type="term" value="F:peroxiredoxin activity"/>
    <property type="evidence" value="ECO:0007669"/>
    <property type="project" value="InterPro"/>
</dbReference>
<evidence type="ECO:0000259" key="1">
    <source>
        <dbReference type="Pfam" id="PF02627"/>
    </source>
</evidence>
<organism evidence="2 3">
    <name type="scientific">Thermodesulfobium narugense DSM 14796</name>
    <dbReference type="NCBI Taxonomy" id="747365"/>
    <lineage>
        <taxon>Bacteria</taxon>
        <taxon>Pseudomonadati</taxon>
        <taxon>Thermodesulfobiota</taxon>
        <taxon>Thermodesulfobiia</taxon>
        <taxon>Thermodesulfobiales</taxon>
        <taxon>Thermodesulfobiaceae</taxon>
        <taxon>Thermodesulfobium</taxon>
    </lineage>
</organism>
<keyword evidence="2" id="KW-0560">Oxidoreductase</keyword>
<accession>M1E905</accession>
<feature type="domain" description="Carboxymuconolactone decarboxylase-like" evidence="1">
    <location>
        <begin position="28"/>
        <end position="99"/>
    </location>
</feature>
<dbReference type="PANTHER" id="PTHR33930:SF2">
    <property type="entry name" value="BLR3452 PROTEIN"/>
    <property type="match status" value="1"/>
</dbReference>
<keyword evidence="3" id="KW-1185">Reference proteome</keyword>
<dbReference type="Proteomes" id="UP000011765">
    <property type="component" value="Chromosome"/>
</dbReference>
<dbReference type="AlphaFoldDB" id="M1E905"/>
<dbReference type="KEGG" id="tnr:Thena_1635"/>
<dbReference type="InterPro" id="IPR029032">
    <property type="entry name" value="AhpD-like"/>
</dbReference>
<dbReference type="InterPro" id="IPR004675">
    <property type="entry name" value="AhpD_core"/>
</dbReference>
<dbReference type="RefSeq" id="WP_013756965.1">
    <property type="nucleotide sequence ID" value="NC_015499.1"/>
</dbReference>
<dbReference type="Gene3D" id="1.20.1290.10">
    <property type="entry name" value="AhpD-like"/>
    <property type="match status" value="1"/>
</dbReference>
<dbReference type="HOGENOM" id="CLU_137228_2_2_9"/>
<dbReference type="NCBIfam" id="TIGR00778">
    <property type="entry name" value="ahpD_dom"/>
    <property type="match status" value="1"/>
</dbReference>
<reference evidence="2 3" key="1">
    <citation type="submission" date="2011-04" db="EMBL/GenBank/DDBJ databases">
        <title>The complete genome of Thermodesulfobium narugense DSM 14796.</title>
        <authorList>
            <consortium name="US DOE Joint Genome Institute (JGI-PGF)"/>
            <person name="Lucas S."/>
            <person name="Han J."/>
            <person name="Lapidus A."/>
            <person name="Bruce D."/>
            <person name="Goodwin L."/>
            <person name="Pitluck S."/>
            <person name="Peters L."/>
            <person name="Kyrpides N."/>
            <person name="Mavromatis K."/>
            <person name="Pagani I."/>
            <person name="Ivanova N."/>
            <person name="Ovchinnikova G."/>
            <person name="Zhang X."/>
            <person name="Saunders L."/>
            <person name="Detter J.C."/>
            <person name="Tapia R."/>
            <person name="Han C."/>
            <person name="Land M."/>
            <person name="Hauser L."/>
            <person name="Markowitz V."/>
            <person name="Cheng J.-F."/>
            <person name="Hugenholtz P."/>
            <person name="Woyke T."/>
            <person name="Wu D."/>
            <person name="Spring S."/>
            <person name="Schroeder M."/>
            <person name="Brambilla E."/>
            <person name="Klenk H.-P."/>
            <person name="Eisen J.A."/>
        </authorList>
    </citation>
    <scope>NUCLEOTIDE SEQUENCE [LARGE SCALE GENOMIC DNA]</scope>
    <source>
        <strain evidence="2 3">DSM 14796</strain>
    </source>
</reference>
<dbReference type="Pfam" id="PF02627">
    <property type="entry name" value="CMD"/>
    <property type="match status" value="1"/>
</dbReference>
<evidence type="ECO:0000313" key="2">
    <source>
        <dbReference type="EMBL" id="AEE15245.1"/>
    </source>
</evidence>
<evidence type="ECO:0000313" key="3">
    <source>
        <dbReference type="Proteomes" id="UP000011765"/>
    </source>
</evidence>